<name>A0A0K9PJA4_ZOSMR</name>
<dbReference type="AlphaFoldDB" id="A0A0K9PJA4"/>
<reference evidence="2" key="1">
    <citation type="journal article" date="2016" name="Nature">
        <title>The genome of the seagrass Zostera marina reveals angiosperm adaptation to the sea.</title>
        <authorList>
            <person name="Olsen J.L."/>
            <person name="Rouze P."/>
            <person name="Verhelst B."/>
            <person name="Lin Y.-C."/>
            <person name="Bayer T."/>
            <person name="Collen J."/>
            <person name="Dattolo E."/>
            <person name="De Paoli E."/>
            <person name="Dittami S."/>
            <person name="Maumus F."/>
            <person name="Michel G."/>
            <person name="Kersting A."/>
            <person name="Lauritano C."/>
            <person name="Lohaus R."/>
            <person name="Toepel M."/>
            <person name="Tonon T."/>
            <person name="Vanneste K."/>
            <person name="Amirebrahimi M."/>
            <person name="Brakel J."/>
            <person name="Bostroem C."/>
            <person name="Chovatia M."/>
            <person name="Grimwood J."/>
            <person name="Jenkins J.W."/>
            <person name="Jueterbock A."/>
            <person name="Mraz A."/>
            <person name="Stam W.T."/>
            <person name="Tice H."/>
            <person name="Bornberg-Bauer E."/>
            <person name="Green P.J."/>
            <person name="Pearson G.A."/>
            <person name="Procaccini G."/>
            <person name="Duarte C.M."/>
            <person name="Schmutz J."/>
            <person name="Reusch T.B.H."/>
            <person name="Van de Peer Y."/>
        </authorList>
    </citation>
    <scope>NUCLEOTIDE SEQUENCE [LARGE SCALE GENOMIC DNA]</scope>
    <source>
        <strain evidence="2">cv. Finnish</strain>
    </source>
</reference>
<proteinExistence type="predicted"/>
<dbReference type="Gene3D" id="3.90.1140.10">
    <property type="entry name" value="Cyclic phosphodiesterase"/>
    <property type="match status" value="1"/>
</dbReference>
<dbReference type="Pfam" id="PF13563">
    <property type="entry name" value="2_5_RNA_ligase2"/>
    <property type="match status" value="1"/>
</dbReference>
<organism evidence="1 2">
    <name type="scientific">Zostera marina</name>
    <name type="common">Eelgrass</name>
    <dbReference type="NCBI Taxonomy" id="29655"/>
    <lineage>
        <taxon>Eukaryota</taxon>
        <taxon>Viridiplantae</taxon>
        <taxon>Streptophyta</taxon>
        <taxon>Embryophyta</taxon>
        <taxon>Tracheophyta</taxon>
        <taxon>Spermatophyta</taxon>
        <taxon>Magnoliopsida</taxon>
        <taxon>Liliopsida</taxon>
        <taxon>Zosteraceae</taxon>
        <taxon>Zostera</taxon>
    </lineage>
</organism>
<dbReference type="OrthoDB" id="1879605at2759"/>
<accession>A0A0K9PJA4</accession>
<dbReference type="GO" id="GO:0016874">
    <property type="term" value="F:ligase activity"/>
    <property type="evidence" value="ECO:0007669"/>
    <property type="project" value="UniProtKB-KW"/>
</dbReference>
<dbReference type="Proteomes" id="UP000036987">
    <property type="component" value="Unassembled WGS sequence"/>
</dbReference>
<dbReference type="PANTHER" id="PTHR36039:SF2">
    <property type="entry name" value="RNA LIGASE_CYCLIC NUCLEOTIDE PHOSPHODIESTERASE FAMILY PROTEIN"/>
    <property type="match status" value="1"/>
</dbReference>
<sequence length="216" mass="23301">MSQEQEENPNFNPYDGHQHSYAIELYFDPALENQVLKAWNVLARRQITTHLISISSRPHITLLVVSSSNPNAPSPPPSAALHSAIRTFATRSEPFPICLTSVATAGSNSLFLLPTPTMPLLQMHSRLCEAVGKEGVEVGEEYRPDTWLPCCSLAEDVSKSSMAEAFGVLKDMKLPVAGYVMDIGIVEFGNTGYGPVKELFSIQLGGNGAGAGLQDA</sequence>
<dbReference type="OMA" id="RWVPHCT"/>
<dbReference type="STRING" id="29655.A0A0K9PJA4"/>
<dbReference type="EMBL" id="LFYR01000794">
    <property type="protein sequence ID" value="KMZ69049.1"/>
    <property type="molecule type" value="Genomic_DNA"/>
</dbReference>
<protein>
    <submittedName>
        <fullName evidence="1">RNA ligase/cyclic nucleotide phosphodiesterase family</fullName>
    </submittedName>
</protein>
<evidence type="ECO:0000313" key="1">
    <source>
        <dbReference type="EMBL" id="KMZ69049.1"/>
    </source>
</evidence>
<gene>
    <name evidence="1" type="ORF">ZOSMA_223G00460</name>
</gene>
<dbReference type="SUPFAM" id="SSF55144">
    <property type="entry name" value="LigT-like"/>
    <property type="match status" value="1"/>
</dbReference>
<keyword evidence="1" id="KW-0436">Ligase</keyword>
<dbReference type="PANTHER" id="PTHR36039">
    <property type="match status" value="1"/>
</dbReference>
<keyword evidence="2" id="KW-1185">Reference proteome</keyword>
<dbReference type="InterPro" id="IPR009097">
    <property type="entry name" value="Cyclic_Pdiesterase"/>
</dbReference>
<comment type="caution">
    <text evidence="1">The sequence shown here is derived from an EMBL/GenBank/DDBJ whole genome shotgun (WGS) entry which is preliminary data.</text>
</comment>
<evidence type="ECO:0000313" key="2">
    <source>
        <dbReference type="Proteomes" id="UP000036987"/>
    </source>
</evidence>